<dbReference type="EMBL" id="BKCJ010991904">
    <property type="protein sequence ID" value="GFC61962.1"/>
    <property type="molecule type" value="Genomic_DNA"/>
</dbReference>
<dbReference type="InterPro" id="IPR001584">
    <property type="entry name" value="Integrase_cat-core"/>
</dbReference>
<feature type="domain" description="Integrase catalytic" evidence="1">
    <location>
        <begin position="117"/>
        <end position="195"/>
    </location>
</feature>
<protein>
    <submittedName>
        <fullName evidence="2">Putative reverse transcriptase domain-containing protein</fullName>
    </submittedName>
</protein>
<reference evidence="2" key="1">
    <citation type="journal article" date="2019" name="Sci. Rep.">
        <title>Draft genome of Tanacetum cinerariifolium, the natural source of mosquito coil.</title>
        <authorList>
            <person name="Yamashiro T."/>
            <person name="Shiraishi A."/>
            <person name="Satake H."/>
            <person name="Nakayama K."/>
        </authorList>
    </citation>
    <scope>NUCLEOTIDE SEQUENCE</scope>
</reference>
<dbReference type="InterPro" id="IPR012337">
    <property type="entry name" value="RNaseH-like_sf"/>
</dbReference>
<proteinExistence type="predicted"/>
<dbReference type="AlphaFoldDB" id="A0A699Q7A1"/>
<dbReference type="GO" id="GO:0015074">
    <property type="term" value="P:DNA integration"/>
    <property type="evidence" value="ECO:0007669"/>
    <property type="project" value="InterPro"/>
</dbReference>
<comment type="caution">
    <text evidence="2">The sequence shown here is derived from an EMBL/GenBank/DDBJ whole genome shotgun (WGS) entry which is preliminary data.</text>
</comment>
<dbReference type="InterPro" id="IPR041588">
    <property type="entry name" value="Integrase_H2C2"/>
</dbReference>
<name>A0A699Q7A1_TANCI</name>
<organism evidence="2">
    <name type="scientific">Tanacetum cinerariifolium</name>
    <name type="common">Dalmatian daisy</name>
    <name type="synonym">Chrysanthemum cinerariifolium</name>
    <dbReference type="NCBI Taxonomy" id="118510"/>
    <lineage>
        <taxon>Eukaryota</taxon>
        <taxon>Viridiplantae</taxon>
        <taxon>Streptophyta</taxon>
        <taxon>Embryophyta</taxon>
        <taxon>Tracheophyta</taxon>
        <taxon>Spermatophyta</taxon>
        <taxon>Magnoliopsida</taxon>
        <taxon>eudicotyledons</taxon>
        <taxon>Gunneridae</taxon>
        <taxon>Pentapetalae</taxon>
        <taxon>asterids</taxon>
        <taxon>campanulids</taxon>
        <taxon>Asterales</taxon>
        <taxon>Asteraceae</taxon>
        <taxon>Asteroideae</taxon>
        <taxon>Anthemideae</taxon>
        <taxon>Anthemidinae</taxon>
        <taxon>Tanacetum</taxon>
    </lineage>
</organism>
<feature type="non-terminal residue" evidence="2">
    <location>
        <position position="195"/>
    </location>
</feature>
<dbReference type="InterPro" id="IPR036397">
    <property type="entry name" value="RNaseH_sf"/>
</dbReference>
<dbReference type="Pfam" id="PF17921">
    <property type="entry name" value="Integrase_H2C2"/>
    <property type="match status" value="1"/>
</dbReference>
<dbReference type="PROSITE" id="PS50994">
    <property type="entry name" value="INTEGRASE"/>
    <property type="match status" value="1"/>
</dbReference>
<dbReference type="PANTHER" id="PTHR45835:SF99">
    <property type="entry name" value="CHROMO DOMAIN-CONTAINING PROTEIN-RELATED"/>
    <property type="match status" value="1"/>
</dbReference>
<dbReference type="GO" id="GO:0003676">
    <property type="term" value="F:nucleic acid binding"/>
    <property type="evidence" value="ECO:0007669"/>
    <property type="project" value="InterPro"/>
</dbReference>
<evidence type="ECO:0000259" key="1">
    <source>
        <dbReference type="PROSITE" id="PS50994"/>
    </source>
</evidence>
<evidence type="ECO:0000313" key="2">
    <source>
        <dbReference type="EMBL" id="GFC61962.1"/>
    </source>
</evidence>
<keyword evidence="2" id="KW-0548">Nucleotidyltransferase</keyword>
<sequence length="195" mass="22731">MIAGIKTKEAQKEDSEIWTIVENLDKQVEFHLDNDNVLWQDTRLVVPNDTSLREALLTEAHSSPFSVHPGSTKIYHDLKHHFWWSGMKRDVAMFVSKCLICQQVKIEHQRASGLLQSLDIPVWKWDEISMDFVTGLPRTQRRHDTIWVVVDRLTKSAHFLHIRKDYSINRLAEIFQQEIVRLHGTPSAIVSDRDP</sequence>
<dbReference type="Gene3D" id="3.30.420.10">
    <property type="entry name" value="Ribonuclease H-like superfamily/Ribonuclease H"/>
    <property type="match status" value="1"/>
</dbReference>
<dbReference type="PANTHER" id="PTHR45835">
    <property type="entry name" value="YALI0A06105P"/>
    <property type="match status" value="1"/>
</dbReference>
<keyword evidence="2" id="KW-0808">Transferase</keyword>
<keyword evidence="2" id="KW-0695">RNA-directed DNA polymerase</keyword>
<dbReference type="Gene3D" id="1.10.340.70">
    <property type="match status" value="1"/>
</dbReference>
<accession>A0A699Q7A1</accession>
<gene>
    <name evidence="2" type="ORF">Tci_833932</name>
</gene>
<dbReference type="FunFam" id="1.10.340.70:FF:000001">
    <property type="entry name" value="Retrovirus-related Pol polyprotein from transposon gypsy-like Protein"/>
    <property type="match status" value="1"/>
</dbReference>
<dbReference type="GO" id="GO:0003964">
    <property type="term" value="F:RNA-directed DNA polymerase activity"/>
    <property type="evidence" value="ECO:0007669"/>
    <property type="project" value="UniProtKB-KW"/>
</dbReference>
<dbReference type="SUPFAM" id="SSF53098">
    <property type="entry name" value="Ribonuclease H-like"/>
    <property type="match status" value="1"/>
</dbReference>